<dbReference type="EMBL" id="OBDY01000009">
    <property type="protein sequence ID" value="SNY48588.1"/>
    <property type="molecule type" value="Genomic_DNA"/>
</dbReference>
<dbReference type="InterPro" id="IPR036390">
    <property type="entry name" value="WH_DNA-bd_sf"/>
</dbReference>
<dbReference type="InterPro" id="IPR001845">
    <property type="entry name" value="HTH_ArsR_DNA-bd_dom"/>
</dbReference>
<protein>
    <submittedName>
        <fullName evidence="2">DNA-binding transcriptional regulator, ArsR family</fullName>
    </submittedName>
</protein>
<reference evidence="2 3" key="1">
    <citation type="submission" date="2017-09" db="EMBL/GenBank/DDBJ databases">
        <authorList>
            <person name="Ehlers B."/>
            <person name="Leendertz F.H."/>
        </authorList>
    </citation>
    <scope>NUCLEOTIDE SEQUENCE [LARGE SCALE GENOMIC DNA]</scope>
    <source>
        <strain evidence="2 3">CGMCC 4.6857</strain>
    </source>
</reference>
<accession>A0A285IKU8</accession>
<evidence type="ECO:0000313" key="3">
    <source>
        <dbReference type="Proteomes" id="UP000219612"/>
    </source>
</evidence>
<dbReference type="OrthoDB" id="9806976at2"/>
<gene>
    <name evidence="2" type="ORF">SAMN05421748_10939</name>
</gene>
<dbReference type="PROSITE" id="PS50987">
    <property type="entry name" value="HTH_ARSR_2"/>
    <property type="match status" value="1"/>
</dbReference>
<dbReference type="SUPFAM" id="SSF46785">
    <property type="entry name" value="Winged helix' DNA-binding domain"/>
    <property type="match status" value="1"/>
</dbReference>
<feature type="domain" description="HTH arsR-type" evidence="1">
    <location>
        <begin position="1"/>
        <end position="92"/>
    </location>
</feature>
<keyword evidence="2" id="KW-0238">DNA-binding</keyword>
<evidence type="ECO:0000313" key="2">
    <source>
        <dbReference type="EMBL" id="SNY48588.1"/>
    </source>
</evidence>
<dbReference type="PANTHER" id="PTHR38600">
    <property type="entry name" value="TRANSCRIPTIONAL REGULATORY PROTEIN"/>
    <property type="match status" value="1"/>
</dbReference>
<dbReference type="Pfam" id="PF12840">
    <property type="entry name" value="HTH_20"/>
    <property type="match status" value="1"/>
</dbReference>
<dbReference type="InterPro" id="IPR036388">
    <property type="entry name" value="WH-like_DNA-bd_sf"/>
</dbReference>
<dbReference type="SMART" id="SM00418">
    <property type="entry name" value="HTH_ARSR"/>
    <property type="match status" value="1"/>
</dbReference>
<organism evidence="2 3">
    <name type="scientific">Paractinoplanes atraurantiacus</name>
    <dbReference type="NCBI Taxonomy" id="1036182"/>
    <lineage>
        <taxon>Bacteria</taxon>
        <taxon>Bacillati</taxon>
        <taxon>Actinomycetota</taxon>
        <taxon>Actinomycetes</taxon>
        <taxon>Micromonosporales</taxon>
        <taxon>Micromonosporaceae</taxon>
        <taxon>Paractinoplanes</taxon>
    </lineage>
</organism>
<dbReference type="InterPro" id="IPR011991">
    <property type="entry name" value="ArsR-like_HTH"/>
</dbReference>
<dbReference type="CDD" id="cd00090">
    <property type="entry name" value="HTH_ARSR"/>
    <property type="match status" value="1"/>
</dbReference>
<dbReference type="Proteomes" id="UP000219612">
    <property type="component" value="Unassembled WGS sequence"/>
</dbReference>
<sequence length="109" mass="12097">MTADPIDGVFAALADPTRRAILARLAGGDATAGEVAAGFTISPQAISKHLNVLEAAGLITRTREAQWRRCSIVPAPLRAVAEWAEQYRRLWEQRYDTLDTYLERLQEES</sequence>
<evidence type="ECO:0000259" key="1">
    <source>
        <dbReference type="PROSITE" id="PS50987"/>
    </source>
</evidence>
<name>A0A285IKU8_9ACTN</name>
<dbReference type="GO" id="GO:0003700">
    <property type="term" value="F:DNA-binding transcription factor activity"/>
    <property type="evidence" value="ECO:0007669"/>
    <property type="project" value="InterPro"/>
</dbReference>
<dbReference type="Gene3D" id="1.10.10.10">
    <property type="entry name" value="Winged helix-like DNA-binding domain superfamily/Winged helix DNA-binding domain"/>
    <property type="match status" value="1"/>
</dbReference>
<dbReference type="RefSeq" id="WP_097321885.1">
    <property type="nucleotide sequence ID" value="NZ_OBDY01000009.1"/>
</dbReference>
<dbReference type="AlphaFoldDB" id="A0A285IKU8"/>
<dbReference type="GO" id="GO:0003677">
    <property type="term" value="F:DNA binding"/>
    <property type="evidence" value="ECO:0007669"/>
    <property type="project" value="UniProtKB-KW"/>
</dbReference>
<proteinExistence type="predicted"/>
<keyword evidence="3" id="KW-1185">Reference proteome</keyword>
<dbReference type="PRINTS" id="PR00778">
    <property type="entry name" value="HTHARSR"/>
</dbReference>
<dbReference type="NCBIfam" id="NF033788">
    <property type="entry name" value="HTH_metalloreg"/>
    <property type="match status" value="1"/>
</dbReference>
<dbReference type="PANTHER" id="PTHR38600:SF2">
    <property type="entry name" value="SLL0088 PROTEIN"/>
    <property type="match status" value="1"/>
</dbReference>